<sequence length="382" mass="41225">MADSAQSSVKGYSFEDKLGIGVCGAVYKATKGGETYVLKSIDLMQSDGETSAKLKPKVYVSDQEKKRLHKRASKAAVELRKLLGVLPLEHDNLVRFFHSFSSQEKLWAVMEYCSLGNLNDLVLQPSYDSNLSTSLMVGIADGLAHLHDVADLQHKNLKPMNILLSGTRRSPVPKVSDYGISKVLSDLKWSSSMSTTDEPGTGHFMAPEVDEGQSTKGSDIFSMGVIFAAVVDRSSYNSEGTFLVTCVGSRGRLADALKSTTLQDLEEGLVTTLPHGSSMKALILNMLEHDPAVRPSAAGISLAIKKIKEGQVIKLDEIDKADKVVPNGTAEIISVDDDLAEMAELDIKHNEDSEGDSSDDGTSDEDIDGGEGDHDEEDNSDD</sequence>
<protein>
    <submittedName>
        <fullName evidence="7">PDIK1L protein</fullName>
    </submittedName>
</protein>
<evidence type="ECO:0000313" key="7">
    <source>
        <dbReference type="EMBL" id="CAH1228819.1"/>
    </source>
</evidence>
<dbReference type="InterPro" id="IPR050339">
    <property type="entry name" value="CC_SR_Kinase"/>
</dbReference>
<dbReference type="GO" id="GO:0005737">
    <property type="term" value="C:cytoplasm"/>
    <property type="evidence" value="ECO:0007669"/>
    <property type="project" value="TreeGrafter"/>
</dbReference>
<dbReference type="PROSITE" id="PS50011">
    <property type="entry name" value="PROTEIN_KINASE_DOM"/>
    <property type="match status" value="1"/>
</dbReference>
<dbReference type="PANTHER" id="PTHR11042:SF190">
    <property type="entry name" value="MITOSIS INHIBITOR PROTEIN KINASE MIK1"/>
    <property type="match status" value="1"/>
</dbReference>
<dbReference type="InterPro" id="IPR011009">
    <property type="entry name" value="Kinase-like_dom_sf"/>
</dbReference>
<dbReference type="PANTHER" id="PTHR11042">
    <property type="entry name" value="EUKARYOTIC TRANSLATION INITIATION FACTOR 2-ALPHA KINASE EIF2-ALPHA KINASE -RELATED"/>
    <property type="match status" value="1"/>
</dbReference>
<evidence type="ECO:0000256" key="2">
    <source>
        <dbReference type="ARBA" id="ARBA00022741"/>
    </source>
</evidence>
<feature type="domain" description="Protein kinase" evidence="6">
    <location>
        <begin position="12"/>
        <end position="307"/>
    </location>
</feature>
<organism evidence="7 8">
    <name type="scientific">Branchiostoma lanceolatum</name>
    <name type="common">Common lancelet</name>
    <name type="synonym">Amphioxus lanceolatum</name>
    <dbReference type="NCBI Taxonomy" id="7740"/>
    <lineage>
        <taxon>Eukaryota</taxon>
        <taxon>Metazoa</taxon>
        <taxon>Chordata</taxon>
        <taxon>Cephalochordata</taxon>
        <taxon>Leptocardii</taxon>
        <taxon>Amphioxiformes</taxon>
        <taxon>Branchiostomatidae</taxon>
        <taxon>Branchiostoma</taxon>
    </lineage>
</organism>
<keyword evidence="8" id="KW-1185">Reference proteome</keyword>
<proteinExistence type="predicted"/>
<evidence type="ECO:0000256" key="3">
    <source>
        <dbReference type="ARBA" id="ARBA00022777"/>
    </source>
</evidence>
<dbReference type="AlphaFoldDB" id="A0A8J9VYH9"/>
<gene>
    <name evidence="7" type="primary">PDIK1L</name>
    <name evidence="7" type="ORF">BLAG_LOCUS726</name>
</gene>
<keyword evidence="2" id="KW-0547">Nucleotide-binding</keyword>
<evidence type="ECO:0000259" key="6">
    <source>
        <dbReference type="PROSITE" id="PS50011"/>
    </source>
</evidence>
<dbReference type="GO" id="GO:0004672">
    <property type="term" value="F:protein kinase activity"/>
    <property type="evidence" value="ECO:0007669"/>
    <property type="project" value="InterPro"/>
</dbReference>
<evidence type="ECO:0000313" key="8">
    <source>
        <dbReference type="Proteomes" id="UP000838412"/>
    </source>
</evidence>
<dbReference type="GO" id="GO:0005524">
    <property type="term" value="F:ATP binding"/>
    <property type="evidence" value="ECO:0007669"/>
    <property type="project" value="UniProtKB-KW"/>
</dbReference>
<accession>A0A8J9VYH9</accession>
<evidence type="ECO:0000256" key="5">
    <source>
        <dbReference type="SAM" id="MobiDB-lite"/>
    </source>
</evidence>
<keyword evidence="1" id="KW-0808">Transferase</keyword>
<dbReference type="Gene3D" id="1.10.510.10">
    <property type="entry name" value="Transferase(Phosphotransferase) domain 1"/>
    <property type="match status" value="1"/>
</dbReference>
<feature type="region of interest" description="Disordered" evidence="5">
    <location>
        <begin position="344"/>
        <end position="382"/>
    </location>
</feature>
<dbReference type="Gene3D" id="3.30.200.20">
    <property type="entry name" value="Phosphorylase Kinase, domain 1"/>
    <property type="match status" value="1"/>
</dbReference>
<dbReference type="InterPro" id="IPR000719">
    <property type="entry name" value="Prot_kinase_dom"/>
</dbReference>
<dbReference type="GO" id="GO:0005634">
    <property type="term" value="C:nucleus"/>
    <property type="evidence" value="ECO:0007669"/>
    <property type="project" value="TreeGrafter"/>
</dbReference>
<feature type="compositionally biased region" description="Acidic residues" evidence="5">
    <location>
        <begin position="353"/>
        <end position="382"/>
    </location>
</feature>
<name>A0A8J9VYH9_BRALA</name>
<dbReference type="Proteomes" id="UP000838412">
    <property type="component" value="Chromosome 1"/>
</dbReference>
<evidence type="ECO:0000256" key="1">
    <source>
        <dbReference type="ARBA" id="ARBA00022679"/>
    </source>
</evidence>
<dbReference type="Pfam" id="PF00069">
    <property type="entry name" value="Pkinase"/>
    <property type="match status" value="1"/>
</dbReference>
<reference evidence="7" key="1">
    <citation type="submission" date="2022-01" db="EMBL/GenBank/DDBJ databases">
        <authorList>
            <person name="Braso-Vives M."/>
        </authorList>
    </citation>
    <scope>NUCLEOTIDE SEQUENCE</scope>
</reference>
<dbReference type="SUPFAM" id="SSF56112">
    <property type="entry name" value="Protein kinase-like (PK-like)"/>
    <property type="match status" value="1"/>
</dbReference>
<evidence type="ECO:0000256" key="4">
    <source>
        <dbReference type="ARBA" id="ARBA00022840"/>
    </source>
</evidence>
<dbReference type="OrthoDB" id="4062651at2759"/>
<dbReference type="EMBL" id="OV696686">
    <property type="protein sequence ID" value="CAH1228819.1"/>
    <property type="molecule type" value="Genomic_DNA"/>
</dbReference>
<keyword evidence="4" id="KW-0067">ATP-binding</keyword>
<keyword evidence="3" id="KW-0418">Kinase</keyword>
<dbReference type="GO" id="GO:0110031">
    <property type="term" value="P:negative regulation of G2/MI transition of meiotic cell cycle"/>
    <property type="evidence" value="ECO:0007669"/>
    <property type="project" value="TreeGrafter"/>
</dbReference>